<keyword evidence="4" id="KW-0479">Metal-binding</keyword>
<dbReference type="GO" id="GO:0046872">
    <property type="term" value="F:metal ion binding"/>
    <property type="evidence" value="ECO:0007669"/>
    <property type="project" value="UniProtKB-KW"/>
</dbReference>
<dbReference type="Gene3D" id="3.40.50.300">
    <property type="entry name" value="P-loop containing nucleotide triphosphate hydrolases"/>
    <property type="match status" value="2"/>
</dbReference>
<evidence type="ECO:0000313" key="12">
    <source>
        <dbReference type="Proteomes" id="UP000005090"/>
    </source>
</evidence>
<sequence>MAEETNKEIPLYYRYWGKAKPETDSGGPAYHLLPYHCLDVAAVANIWLNRSYDIKRCFTDITGLDEEKSRAWLLFFIALHDYGKFDLRFQRKAREAWENVNAELNAIPTQLTGQAIKEYNHGPAGLYWFYRDQHPRFSSGDGDFYFDDNDEWLAWSSWLAPVVGHHGIVPGEHEKDAPKYSLFASETLLDTFKQARLQWLQALERLFLVPAGLTLADTPPLLEQTKNKQSPATMLAGFCSVADWLGSCDWFPYDDQPCPDLEKLTQWYEQRLEIAGTVLREAGVISQIHPYQSIDVLLNGNSPRQVQCLIEHLPKTPGMTLIEASTGSGKTETALAYAWQLLALGLADSIVFALPTQATANAMLSRLEKVAPLLFANQTNVVLAHGRAKYQQDFIDLKQACRPQTAQGNEEAWVQCGNWLAQSRKRVFLGQIGVCTVDQVFVSVLPVKHKFVRGFGLGRSVLIIDEVHAYDSYMYGLMDAVLEQQRLAGGSAILLSATLPSGQKRQLAAAWACQYEVVNQTYPIISHYSAGQVETFDLMEMPEQQPKPVTIGLELIKYPELLPDASFLQRLLDAVEQGAQVCLVCNLVADAQQLYQRCQALIEQSATLTAEQCLLFHSRFIFGHRQDKERKVLDWFGPEPHPENIRNQGHLLIATQVVEQSLDLDFDWLVTQLCPADLLFQRMGRLHRHVKNRPSRPKFFANPICTVLLPAEPDYALHEVIYGNSRVLWRTQRLLETTGGNEDLKITFPTAYRDWIEKVYDENTWPDEPESVLKSYDAYDKERYTSKMLAKQLINSSMHELSDNDANVSVLTRDGDMSLNVIPVYLDPQGRQCLLNGKMIDEMDESQRSEAINLNSVAVPSSWGKHDRLPKPDQEGLIWLSMQRQENDQFIAKHYNDTYLYHPDTGLIRIDPIEENA</sequence>
<dbReference type="InterPro" id="IPR006483">
    <property type="entry name" value="CRISPR-assoc_Cas3_HD"/>
</dbReference>
<dbReference type="eggNOG" id="COG1203">
    <property type="taxonomic scope" value="Bacteria"/>
</dbReference>
<accession>H8GLK9</accession>
<dbReference type="InterPro" id="IPR038257">
    <property type="entry name" value="CRISPR-assoc_Cas3_HD_sf"/>
</dbReference>
<evidence type="ECO:0000256" key="9">
    <source>
        <dbReference type="ARBA" id="ARBA00023118"/>
    </source>
</evidence>
<dbReference type="InterPro" id="IPR006474">
    <property type="entry name" value="Helicase_Cas3_CRISPR-ass_core"/>
</dbReference>
<dbReference type="RefSeq" id="WP_005371172.1">
    <property type="nucleotide sequence ID" value="NZ_CM001475.1"/>
</dbReference>
<feature type="domain" description="HD Cas3-type" evidence="10">
    <location>
        <begin position="26"/>
        <end position="245"/>
    </location>
</feature>
<comment type="similarity">
    <text evidence="1">In the N-terminal section; belongs to the CRISPR-associated nuclease Cas3-HD family.</text>
</comment>
<dbReference type="InterPro" id="IPR054712">
    <property type="entry name" value="Cas3-like_dom"/>
</dbReference>
<dbReference type="HOGENOM" id="CLU_013924_2_0_6"/>
<keyword evidence="12" id="KW-1185">Reference proteome</keyword>
<dbReference type="Pfam" id="PF18019">
    <property type="entry name" value="Cas3_HD"/>
    <property type="match status" value="1"/>
</dbReference>
<dbReference type="Pfam" id="PF22590">
    <property type="entry name" value="Cas3-like_C_2"/>
    <property type="match status" value="1"/>
</dbReference>
<keyword evidence="9" id="KW-0051">Antiviral defense</keyword>
<evidence type="ECO:0000256" key="8">
    <source>
        <dbReference type="ARBA" id="ARBA00022840"/>
    </source>
</evidence>
<dbReference type="PANTHER" id="PTHR47963:SF9">
    <property type="entry name" value="CRISPR-ASSOCIATED ENDONUCLEASE_HELICASE CAS3"/>
    <property type="match status" value="1"/>
</dbReference>
<evidence type="ECO:0000259" key="10">
    <source>
        <dbReference type="PROSITE" id="PS51643"/>
    </source>
</evidence>
<dbReference type="SUPFAM" id="SSF52540">
    <property type="entry name" value="P-loop containing nucleoside triphosphate hydrolases"/>
    <property type="match status" value="1"/>
</dbReference>
<keyword evidence="11" id="KW-0255">Endonuclease</keyword>
<dbReference type="AlphaFoldDB" id="H8GLK9"/>
<dbReference type="EMBL" id="CM001475">
    <property type="protein sequence ID" value="EIC29374.1"/>
    <property type="molecule type" value="Genomic_DNA"/>
</dbReference>
<dbReference type="CDD" id="cd09641">
    <property type="entry name" value="Cas3''_I"/>
    <property type="match status" value="1"/>
</dbReference>
<keyword evidence="5" id="KW-0547">Nucleotide-binding</keyword>
<protein>
    <submittedName>
        <fullName evidence="11">CRISPR-associated helicase Cas3/CRISPR-associated endonuclease Cas3-HD</fullName>
    </submittedName>
</protein>
<gene>
    <name evidence="11" type="ORF">Metal_1594</name>
</gene>
<dbReference type="PROSITE" id="PS51643">
    <property type="entry name" value="HD_CAS3"/>
    <property type="match status" value="1"/>
</dbReference>
<evidence type="ECO:0000256" key="5">
    <source>
        <dbReference type="ARBA" id="ARBA00022741"/>
    </source>
</evidence>
<dbReference type="GO" id="GO:0051607">
    <property type="term" value="P:defense response to virus"/>
    <property type="evidence" value="ECO:0007669"/>
    <property type="project" value="UniProtKB-KW"/>
</dbReference>
<keyword evidence="3" id="KW-0540">Nuclease</keyword>
<keyword evidence="7" id="KW-0347">Helicase</keyword>
<evidence type="ECO:0000256" key="6">
    <source>
        <dbReference type="ARBA" id="ARBA00022801"/>
    </source>
</evidence>
<dbReference type="PANTHER" id="PTHR47963">
    <property type="entry name" value="DEAD-BOX ATP-DEPENDENT RNA HELICASE 47, MITOCHONDRIAL"/>
    <property type="match status" value="1"/>
</dbReference>
<dbReference type="NCBIfam" id="NF007248">
    <property type="entry name" value="PRK09694.1"/>
    <property type="match status" value="1"/>
</dbReference>
<keyword evidence="8" id="KW-0067">ATP-binding</keyword>
<dbReference type="InterPro" id="IPR014001">
    <property type="entry name" value="Helicase_ATP-bd"/>
</dbReference>
<name>H8GLK9_METAL</name>
<dbReference type="Gene3D" id="1.10.3210.30">
    <property type="match status" value="1"/>
</dbReference>
<dbReference type="InterPro" id="IPR027417">
    <property type="entry name" value="P-loop_NTPase"/>
</dbReference>
<dbReference type="NCBIfam" id="TIGR01587">
    <property type="entry name" value="cas3_core"/>
    <property type="match status" value="1"/>
</dbReference>
<dbReference type="Pfam" id="PF00270">
    <property type="entry name" value="DEAD"/>
    <property type="match status" value="1"/>
</dbReference>
<evidence type="ECO:0000256" key="7">
    <source>
        <dbReference type="ARBA" id="ARBA00022806"/>
    </source>
</evidence>
<evidence type="ECO:0000256" key="3">
    <source>
        <dbReference type="ARBA" id="ARBA00022722"/>
    </source>
</evidence>
<dbReference type="STRING" id="686340.Metal_1594"/>
<dbReference type="InterPro" id="IPR011545">
    <property type="entry name" value="DEAD/DEAH_box_helicase_dom"/>
</dbReference>
<dbReference type="GO" id="GO:0003723">
    <property type="term" value="F:RNA binding"/>
    <property type="evidence" value="ECO:0007669"/>
    <property type="project" value="TreeGrafter"/>
</dbReference>
<evidence type="ECO:0000256" key="2">
    <source>
        <dbReference type="ARBA" id="ARBA00009046"/>
    </source>
</evidence>
<comment type="similarity">
    <text evidence="2">In the central section; belongs to the CRISPR-associated helicase Cas3 family.</text>
</comment>
<evidence type="ECO:0000256" key="1">
    <source>
        <dbReference type="ARBA" id="ARBA00006847"/>
    </source>
</evidence>
<evidence type="ECO:0000313" key="11">
    <source>
        <dbReference type="EMBL" id="EIC29374.1"/>
    </source>
</evidence>
<dbReference type="GO" id="GO:0004519">
    <property type="term" value="F:endonuclease activity"/>
    <property type="evidence" value="ECO:0007669"/>
    <property type="project" value="UniProtKB-KW"/>
</dbReference>
<dbReference type="GO" id="GO:0016787">
    <property type="term" value="F:hydrolase activity"/>
    <property type="evidence" value="ECO:0007669"/>
    <property type="project" value="UniProtKB-KW"/>
</dbReference>
<organism evidence="11 12">
    <name type="scientific">Methylomicrobium album BG8</name>
    <dbReference type="NCBI Taxonomy" id="686340"/>
    <lineage>
        <taxon>Bacteria</taxon>
        <taxon>Pseudomonadati</taxon>
        <taxon>Pseudomonadota</taxon>
        <taxon>Gammaproteobacteria</taxon>
        <taxon>Methylococcales</taxon>
        <taxon>Methylococcaceae</taxon>
        <taxon>Methylomicrobium</taxon>
    </lineage>
</organism>
<evidence type="ECO:0000256" key="4">
    <source>
        <dbReference type="ARBA" id="ARBA00022723"/>
    </source>
</evidence>
<dbReference type="GO" id="GO:0003724">
    <property type="term" value="F:RNA helicase activity"/>
    <property type="evidence" value="ECO:0007669"/>
    <property type="project" value="TreeGrafter"/>
</dbReference>
<proteinExistence type="inferred from homology"/>
<keyword evidence="6" id="KW-0378">Hydrolase</keyword>
<dbReference type="GO" id="GO:0005524">
    <property type="term" value="F:ATP binding"/>
    <property type="evidence" value="ECO:0007669"/>
    <property type="project" value="UniProtKB-KW"/>
</dbReference>
<dbReference type="Proteomes" id="UP000005090">
    <property type="component" value="Chromosome"/>
</dbReference>
<dbReference type="InterPro" id="IPR050547">
    <property type="entry name" value="DEAD_box_RNA_helicases"/>
</dbReference>
<dbReference type="SMART" id="SM00487">
    <property type="entry name" value="DEXDc"/>
    <property type="match status" value="1"/>
</dbReference>
<reference evidence="11 12" key="1">
    <citation type="journal article" date="2013" name="Genome Announc.">
        <title>Genome Sequence of the Obligate Gammaproteobacterial Methanotroph Methylomicrobium album Strain BG8.</title>
        <authorList>
            <person name="Kits K.D."/>
            <person name="Kalyuzhnaya M.G."/>
            <person name="Klotz M.G."/>
            <person name="Jetten M.S."/>
            <person name="Op den Camp H.J."/>
            <person name="Vuilleumier S."/>
            <person name="Bringel F."/>
            <person name="Dispirito A.A."/>
            <person name="Murrell J.C."/>
            <person name="Bruce D."/>
            <person name="Cheng J.F."/>
            <person name="Copeland A."/>
            <person name="Goodwin L."/>
            <person name="Hauser L."/>
            <person name="Lajus A."/>
            <person name="Land M.L."/>
            <person name="Lapidus A."/>
            <person name="Lucas S."/>
            <person name="Medigue C."/>
            <person name="Pitluck S."/>
            <person name="Woyke T."/>
            <person name="Zeytun A."/>
            <person name="Stein L.Y."/>
        </authorList>
    </citation>
    <scope>NUCLEOTIDE SEQUENCE [LARGE SCALE GENOMIC DNA]</scope>
    <source>
        <strain evidence="11 12">BG8</strain>
    </source>
</reference>
<dbReference type="NCBIfam" id="TIGR01596">
    <property type="entry name" value="cas3_HD"/>
    <property type="match status" value="1"/>
</dbReference>